<keyword evidence="6 8" id="KW-1133">Transmembrane helix</keyword>
<dbReference type="InterPro" id="IPR000522">
    <property type="entry name" value="ABC_transptr_permease_BtuC"/>
</dbReference>
<feature type="transmembrane region" description="Helical" evidence="8">
    <location>
        <begin position="661"/>
        <end position="680"/>
    </location>
</feature>
<organism evidence="9 10">
    <name type="scientific">Paenibacillus antri</name>
    <dbReference type="NCBI Taxonomy" id="2582848"/>
    <lineage>
        <taxon>Bacteria</taxon>
        <taxon>Bacillati</taxon>
        <taxon>Bacillota</taxon>
        <taxon>Bacilli</taxon>
        <taxon>Bacillales</taxon>
        <taxon>Paenibacillaceae</taxon>
        <taxon>Paenibacillus</taxon>
    </lineage>
</organism>
<evidence type="ECO:0000256" key="7">
    <source>
        <dbReference type="ARBA" id="ARBA00023136"/>
    </source>
</evidence>
<protein>
    <submittedName>
        <fullName evidence="9">Iron ABC transporter permease</fullName>
    </submittedName>
</protein>
<feature type="transmembrane region" description="Helical" evidence="8">
    <location>
        <begin position="20"/>
        <end position="40"/>
    </location>
</feature>
<evidence type="ECO:0000256" key="1">
    <source>
        <dbReference type="ARBA" id="ARBA00004651"/>
    </source>
</evidence>
<sequence length="688" mass="69719">MIAARKEPVSEAGAAARRLLLAYVGGAVALAALLLVSLAVGEARLSARTVFEALTARDAGVLEHTIVWGVRMPRAVIGIVAGAGLAVAGALLQTVTRNPLASASTLGINAGAFFVVVAGTVFFPAALKSQPLLFAAAGGAGAALLAFAMAGGRSAPPIRMTLSGMIVSMVLASFTGAIQLFYENATQSLFMWGSGSLVQLDWSGVAHAWPWVAGGLTAALLLSRQFDVLALDEESARSLGQRSGTVRLAGAGLAVLLAAAVVSVVGPIGFVGLVAPHLVRLMGMHAHRALLPAAALWGAALVTGADIVARAFRSTLGELPAGAVTAAVGAPWLIYLVLKRLKAEGGGASASMSVGFRRRRAPFGALVLAFGALLLAGAVASLAFGGTRLPLGDVIAAVFGQGGGASSFAVLQLRLPRTLVAAAAGMALALSGLLMQTAVRNPLADASVIGVTQGAAVGALLLIVVYPEASAQLLPFAAMAGAAAAAAAIFGLAWRRSLRPTVVILLGVAMSAVCSAIVQVLVIQSKLGASAALVWLSGSTYARTWSSLWQIGVCVAIALAVVWWMGRRLDLLAFQDDSATGLGLPVRNVRLAAAGLAVAVSGVAVANVGTIGFLGLIAPHAVRLLVGQHSRQSAVLSALLGGLLLVAADTLGRTMLAPKEIPSGLVVSLLGTPYFLYLMYRSRADRRG</sequence>
<feature type="transmembrane region" description="Helical" evidence="8">
    <location>
        <begin position="634"/>
        <end position="655"/>
    </location>
</feature>
<dbReference type="GO" id="GO:0005886">
    <property type="term" value="C:plasma membrane"/>
    <property type="evidence" value="ECO:0007669"/>
    <property type="project" value="UniProtKB-SubCell"/>
</dbReference>
<keyword evidence="5 8" id="KW-0812">Transmembrane</keyword>
<dbReference type="Proteomes" id="UP000309676">
    <property type="component" value="Unassembled WGS sequence"/>
</dbReference>
<evidence type="ECO:0000256" key="3">
    <source>
        <dbReference type="ARBA" id="ARBA00022448"/>
    </source>
</evidence>
<dbReference type="AlphaFoldDB" id="A0A5R9GGZ1"/>
<dbReference type="Gene3D" id="1.10.3470.10">
    <property type="entry name" value="ABC transporter involved in vitamin B12 uptake, BtuC"/>
    <property type="match status" value="2"/>
</dbReference>
<accession>A0A5R9GGZ1</accession>
<evidence type="ECO:0000256" key="6">
    <source>
        <dbReference type="ARBA" id="ARBA00022989"/>
    </source>
</evidence>
<feature type="transmembrane region" description="Helical" evidence="8">
    <location>
        <begin position="132"/>
        <end position="150"/>
    </location>
</feature>
<feature type="transmembrane region" description="Helical" evidence="8">
    <location>
        <begin position="391"/>
        <end position="411"/>
    </location>
</feature>
<reference evidence="9 10" key="1">
    <citation type="submission" date="2019-05" db="EMBL/GenBank/DDBJ databases">
        <authorList>
            <person name="Narsing Rao M.P."/>
            <person name="Li W.J."/>
        </authorList>
    </citation>
    <scope>NUCLEOTIDE SEQUENCE [LARGE SCALE GENOMIC DNA]</scope>
    <source>
        <strain evidence="9 10">SYSU_K30003</strain>
    </source>
</reference>
<evidence type="ECO:0000313" key="9">
    <source>
        <dbReference type="EMBL" id="TLS50685.1"/>
    </source>
</evidence>
<feature type="transmembrane region" description="Helical" evidence="8">
    <location>
        <begin position="363"/>
        <end position="385"/>
    </location>
</feature>
<feature type="transmembrane region" description="Helical" evidence="8">
    <location>
        <begin position="162"/>
        <end position="182"/>
    </location>
</feature>
<comment type="subcellular location">
    <subcellularLocation>
        <location evidence="1">Cell membrane</location>
        <topology evidence="1">Multi-pass membrane protein</topology>
    </subcellularLocation>
</comment>
<feature type="transmembrane region" description="Helical" evidence="8">
    <location>
        <begin position="290"/>
        <end position="313"/>
    </location>
</feature>
<dbReference type="CDD" id="cd06550">
    <property type="entry name" value="TM_ABC_iron-siderophores_like"/>
    <property type="match status" value="2"/>
</dbReference>
<keyword evidence="3" id="KW-0813">Transport</keyword>
<dbReference type="GO" id="GO:0022857">
    <property type="term" value="F:transmembrane transporter activity"/>
    <property type="evidence" value="ECO:0007669"/>
    <property type="project" value="InterPro"/>
</dbReference>
<feature type="transmembrane region" description="Helical" evidence="8">
    <location>
        <begin position="544"/>
        <end position="565"/>
    </location>
</feature>
<feature type="transmembrane region" description="Helical" evidence="8">
    <location>
        <begin position="106"/>
        <end position="126"/>
    </location>
</feature>
<comment type="similarity">
    <text evidence="2">Belongs to the binding-protein-dependent transport system permease family. FecCD subfamily.</text>
</comment>
<dbReference type="Pfam" id="PF01032">
    <property type="entry name" value="FecCD"/>
    <property type="match status" value="2"/>
</dbReference>
<feature type="transmembrane region" description="Helical" evidence="8">
    <location>
        <begin position="473"/>
        <end position="494"/>
    </location>
</feature>
<dbReference type="SUPFAM" id="SSF81345">
    <property type="entry name" value="ABC transporter involved in vitamin B12 uptake, BtuC"/>
    <property type="match status" value="2"/>
</dbReference>
<evidence type="ECO:0000256" key="5">
    <source>
        <dbReference type="ARBA" id="ARBA00022692"/>
    </source>
</evidence>
<feature type="transmembrane region" description="Helical" evidence="8">
    <location>
        <begin position="319"/>
        <end position="338"/>
    </location>
</feature>
<dbReference type="InterPro" id="IPR037294">
    <property type="entry name" value="ABC_BtuC-like"/>
</dbReference>
<dbReference type="PANTHER" id="PTHR30472:SF37">
    <property type="entry name" value="FE(3+) DICITRATE TRANSPORT SYSTEM PERMEASE PROTEIN FECD-RELATED"/>
    <property type="match status" value="1"/>
</dbReference>
<evidence type="ECO:0000256" key="4">
    <source>
        <dbReference type="ARBA" id="ARBA00022475"/>
    </source>
</evidence>
<name>A0A5R9GGZ1_9BACL</name>
<keyword evidence="7 8" id="KW-0472">Membrane</keyword>
<dbReference type="PANTHER" id="PTHR30472">
    <property type="entry name" value="FERRIC ENTEROBACTIN TRANSPORT SYSTEM PERMEASE PROTEIN"/>
    <property type="match status" value="1"/>
</dbReference>
<evidence type="ECO:0000256" key="2">
    <source>
        <dbReference type="ARBA" id="ARBA00007935"/>
    </source>
</evidence>
<dbReference type="RefSeq" id="WP_138195717.1">
    <property type="nucleotide sequence ID" value="NZ_VCIW01000013.1"/>
</dbReference>
<feature type="transmembrane region" description="Helical" evidence="8">
    <location>
        <begin position="248"/>
        <end position="278"/>
    </location>
</feature>
<feature type="transmembrane region" description="Helical" evidence="8">
    <location>
        <begin position="591"/>
        <end position="622"/>
    </location>
</feature>
<keyword evidence="10" id="KW-1185">Reference proteome</keyword>
<keyword evidence="4" id="KW-1003">Cell membrane</keyword>
<dbReference type="OrthoDB" id="9811721at2"/>
<gene>
    <name evidence="9" type="ORF">FE782_18450</name>
</gene>
<dbReference type="EMBL" id="VCIW01000013">
    <property type="protein sequence ID" value="TLS50685.1"/>
    <property type="molecule type" value="Genomic_DNA"/>
</dbReference>
<dbReference type="FunFam" id="1.10.3470.10:FF:000001">
    <property type="entry name" value="Vitamin B12 ABC transporter permease BtuC"/>
    <property type="match status" value="1"/>
</dbReference>
<feature type="transmembrane region" description="Helical" evidence="8">
    <location>
        <begin position="500"/>
        <end position="523"/>
    </location>
</feature>
<comment type="caution">
    <text evidence="9">The sequence shown here is derived from an EMBL/GenBank/DDBJ whole genome shotgun (WGS) entry which is preliminary data.</text>
</comment>
<feature type="transmembrane region" description="Helical" evidence="8">
    <location>
        <begin position="418"/>
        <end position="435"/>
    </location>
</feature>
<feature type="transmembrane region" description="Helical" evidence="8">
    <location>
        <begin position="75"/>
        <end position="94"/>
    </location>
</feature>
<evidence type="ECO:0000256" key="8">
    <source>
        <dbReference type="SAM" id="Phobius"/>
    </source>
</evidence>
<dbReference type="GO" id="GO:0033214">
    <property type="term" value="P:siderophore-iron import into cell"/>
    <property type="evidence" value="ECO:0007669"/>
    <property type="project" value="TreeGrafter"/>
</dbReference>
<evidence type="ECO:0000313" key="10">
    <source>
        <dbReference type="Proteomes" id="UP000309676"/>
    </source>
</evidence>
<proteinExistence type="inferred from homology"/>
<feature type="transmembrane region" description="Helical" evidence="8">
    <location>
        <begin position="447"/>
        <end position="466"/>
    </location>
</feature>